<keyword evidence="2" id="KW-1185">Reference proteome</keyword>
<protein>
    <submittedName>
        <fullName evidence="1">Rrf2 family transcriptional regulator</fullName>
    </submittedName>
</protein>
<dbReference type="PANTHER" id="PTHR33221:SF2">
    <property type="entry name" value="TRANSCRIPTIONAL REGULATOR"/>
    <property type="match status" value="1"/>
</dbReference>
<accession>A0ABU3Z9N6</accession>
<dbReference type="InterPro" id="IPR036388">
    <property type="entry name" value="WH-like_DNA-bd_sf"/>
</dbReference>
<dbReference type="InterPro" id="IPR036390">
    <property type="entry name" value="WH_DNA-bd_sf"/>
</dbReference>
<dbReference type="RefSeq" id="WP_295191366.1">
    <property type="nucleotide sequence ID" value="NZ_JAWJZA010000007.1"/>
</dbReference>
<name>A0ABU3Z9N6_9FIRM</name>
<dbReference type="Proteomes" id="UP001272515">
    <property type="component" value="Unassembled WGS sequence"/>
</dbReference>
<dbReference type="PROSITE" id="PS01332">
    <property type="entry name" value="HTH_RRF2_1"/>
    <property type="match status" value="1"/>
</dbReference>
<dbReference type="InterPro" id="IPR030489">
    <property type="entry name" value="TR_Rrf2-type_CS"/>
</dbReference>
<dbReference type="Gene3D" id="1.10.10.10">
    <property type="entry name" value="Winged helix-like DNA-binding domain superfamily/Winged helix DNA-binding domain"/>
    <property type="match status" value="1"/>
</dbReference>
<comment type="caution">
    <text evidence="1">The sequence shown here is derived from an EMBL/GenBank/DDBJ whole genome shotgun (WGS) entry which is preliminary data.</text>
</comment>
<evidence type="ECO:0000313" key="2">
    <source>
        <dbReference type="Proteomes" id="UP001272515"/>
    </source>
</evidence>
<dbReference type="SUPFAM" id="SSF46785">
    <property type="entry name" value="Winged helix' DNA-binding domain"/>
    <property type="match status" value="1"/>
</dbReference>
<reference evidence="1 2" key="1">
    <citation type="submission" date="2023-10" db="EMBL/GenBank/DDBJ databases">
        <title>Veillonella sp. nov., isolated from a pig farm feces dump.</title>
        <authorList>
            <person name="Chang Y.-H."/>
        </authorList>
    </citation>
    <scope>NUCLEOTIDE SEQUENCE [LARGE SCALE GENOMIC DNA]</scope>
    <source>
        <strain evidence="1 2">YH-vei2233</strain>
    </source>
</reference>
<proteinExistence type="predicted"/>
<dbReference type="PANTHER" id="PTHR33221">
    <property type="entry name" value="WINGED HELIX-TURN-HELIX TRANSCRIPTIONAL REGULATOR, RRF2 FAMILY"/>
    <property type="match status" value="1"/>
</dbReference>
<gene>
    <name evidence="1" type="ORF">RVY80_07245</name>
</gene>
<dbReference type="Pfam" id="PF02082">
    <property type="entry name" value="Rrf2"/>
    <property type="match status" value="1"/>
</dbReference>
<organism evidence="1 2">
    <name type="scientific">Veillonella absiana</name>
    <dbReference type="NCBI Taxonomy" id="3079305"/>
    <lineage>
        <taxon>Bacteria</taxon>
        <taxon>Bacillati</taxon>
        <taxon>Bacillota</taxon>
        <taxon>Negativicutes</taxon>
        <taxon>Veillonellales</taxon>
        <taxon>Veillonellaceae</taxon>
        <taxon>Veillonella</taxon>
    </lineage>
</organism>
<dbReference type="NCBIfam" id="TIGR00738">
    <property type="entry name" value="rrf2_super"/>
    <property type="match status" value="1"/>
</dbReference>
<dbReference type="InterPro" id="IPR000944">
    <property type="entry name" value="Tscrpt_reg_Rrf2"/>
</dbReference>
<sequence length="149" mass="16509">MRLNQATDYAFRMVLHMAVLPEGSKITGGVLAREQVIPERFLLKIMRSLIAAGIMKSYRGVDGGFSLNKKPEDITLFDVIVAIEGDTYLKRCLYDQNSCSKACCGHCSVYEVMAQIQHNLTKDLKAVTFDKLAAREVEIAGEASVCNCQ</sequence>
<dbReference type="EMBL" id="JAWJZB010000008">
    <property type="protein sequence ID" value="MDV5088632.1"/>
    <property type="molecule type" value="Genomic_DNA"/>
</dbReference>
<evidence type="ECO:0000313" key="1">
    <source>
        <dbReference type="EMBL" id="MDV5088632.1"/>
    </source>
</evidence>
<dbReference type="PROSITE" id="PS51197">
    <property type="entry name" value="HTH_RRF2_2"/>
    <property type="match status" value="1"/>
</dbReference>